<evidence type="ECO:0000313" key="2">
    <source>
        <dbReference type="Proteomes" id="UP000886998"/>
    </source>
</evidence>
<name>A0A8X6ILK3_9ARAC</name>
<protein>
    <submittedName>
        <fullName evidence="1">Uncharacterized protein</fullName>
    </submittedName>
</protein>
<dbReference type="Proteomes" id="UP000886998">
    <property type="component" value="Unassembled WGS sequence"/>
</dbReference>
<gene>
    <name evidence="1" type="primary">NCL1_47056</name>
    <name evidence="1" type="ORF">TNIN_53671</name>
</gene>
<dbReference type="AlphaFoldDB" id="A0A8X6ILK3"/>
<reference evidence="1" key="1">
    <citation type="submission" date="2020-08" db="EMBL/GenBank/DDBJ databases">
        <title>Multicomponent nature underlies the extraordinary mechanical properties of spider dragline silk.</title>
        <authorList>
            <person name="Kono N."/>
            <person name="Nakamura H."/>
            <person name="Mori M."/>
            <person name="Yoshida Y."/>
            <person name="Ohtoshi R."/>
            <person name="Malay A.D."/>
            <person name="Moran D.A.P."/>
            <person name="Tomita M."/>
            <person name="Numata K."/>
            <person name="Arakawa K."/>
        </authorList>
    </citation>
    <scope>NUCLEOTIDE SEQUENCE</scope>
</reference>
<organism evidence="1 2">
    <name type="scientific">Trichonephila inaurata madagascariensis</name>
    <dbReference type="NCBI Taxonomy" id="2747483"/>
    <lineage>
        <taxon>Eukaryota</taxon>
        <taxon>Metazoa</taxon>
        <taxon>Ecdysozoa</taxon>
        <taxon>Arthropoda</taxon>
        <taxon>Chelicerata</taxon>
        <taxon>Arachnida</taxon>
        <taxon>Araneae</taxon>
        <taxon>Araneomorphae</taxon>
        <taxon>Entelegynae</taxon>
        <taxon>Araneoidea</taxon>
        <taxon>Nephilidae</taxon>
        <taxon>Trichonephila</taxon>
        <taxon>Trichonephila inaurata</taxon>
    </lineage>
</organism>
<comment type="caution">
    <text evidence="1">The sequence shown here is derived from an EMBL/GenBank/DDBJ whole genome shotgun (WGS) entry which is preliminary data.</text>
</comment>
<dbReference type="OrthoDB" id="6422494at2759"/>
<accession>A0A8X6ILK3</accession>
<proteinExistence type="predicted"/>
<evidence type="ECO:0000313" key="1">
    <source>
        <dbReference type="EMBL" id="GFS50719.1"/>
    </source>
</evidence>
<sequence>MQSKFNRCFDRWILSDTSNPICSDHTEFDKCMKKGAKDCDVENSSIVKEILKVYDEICTYNTTMNTMYHKHKDCLFVKERELSSHCLASILRKISAIRFRSREDYKTEVMKESGDKCVDDAVQKVCGKEAVMFRRYLSNPSIALSNEVCKLSYGIRHDKDEKYTSAVTETREIFYVSVVSHPSTSIYLGATMAPKYEFISGANAHILSQNLIYSLATVLLFKWFLLY</sequence>
<keyword evidence="2" id="KW-1185">Reference proteome</keyword>
<dbReference type="EMBL" id="BMAV01026473">
    <property type="protein sequence ID" value="GFS50719.1"/>
    <property type="molecule type" value="Genomic_DNA"/>
</dbReference>